<dbReference type="AlphaFoldDB" id="A0A1E5UBI9"/>
<dbReference type="NCBIfam" id="TIGR01221">
    <property type="entry name" value="rmlC"/>
    <property type="match status" value="1"/>
</dbReference>
<evidence type="ECO:0000256" key="4">
    <source>
        <dbReference type="ARBA" id="ARBA00019595"/>
    </source>
</evidence>
<dbReference type="InterPro" id="IPR014710">
    <property type="entry name" value="RmlC-like_jellyroll"/>
</dbReference>
<dbReference type="PANTHER" id="PTHR21047">
    <property type="entry name" value="DTDP-6-DEOXY-D-GLUCOSE-3,5 EPIMERASE"/>
    <property type="match status" value="1"/>
</dbReference>
<gene>
    <name evidence="8" type="primary">rfbC</name>
    <name evidence="8" type="ORF">BHF72_0574</name>
</gene>
<evidence type="ECO:0000313" key="8">
    <source>
        <dbReference type="EMBL" id="OEL10210.1"/>
    </source>
</evidence>
<dbReference type="GO" id="GO:0019305">
    <property type="term" value="P:dTDP-rhamnose biosynthetic process"/>
    <property type="evidence" value="ECO:0007669"/>
    <property type="project" value="UniProtKB-UniRule"/>
</dbReference>
<dbReference type="OrthoDB" id="9800680at2"/>
<dbReference type="EC" id="5.1.3.13" evidence="3 7"/>
<dbReference type="EMBL" id="MKGI01000078">
    <property type="protein sequence ID" value="OEL10210.1"/>
    <property type="molecule type" value="Genomic_DNA"/>
</dbReference>
<reference evidence="8 9" key="1">
    <citation type="submission" date="2016-09" db="EMBL/GenBank/DDBJ databases">
        <authorList>
            <person name="Capua I."/>
            <person name="De Benedictis P."/>
            <person name="Joannis T."/>
            <person name="Lombin L.H."/>
            <person name="Cattoli G."/>
        </authorList>
    </citation>
    <scope>NUCLEOTIDE SEQUENCE [LARGE SCALE GENOMIC DNA]</scope>
    <source>
        <strain evidence="8 9">NRS-1</strain>
    </source>
</reference>
<protein>
    <recommendedName>
        <fullName evidence="4 7">dTDP-4-dehydrorhamnose 3,5-epimerase</fullName>
        <ecNumber evidence="3 7">5.1.3.13</ecNumber>
    </recommendedName>
    <alternativeName>
        <fullName evidence="7">Thymidine diphospho-4-keto-rhamnose 3,5-epimerase</fullName>
    </alternativeName>
</protein>
<evidence type="ECO:0000256" key="6">
    <source>
        <dbReference type="PIRSR" id="PIRSR600888-3"/>
    </source>
</evidence>
<dbReference type="UniPathway" id="UPA00124"/>
<dbReference type="RefSeq" id="WP_069800198.1">
    <property type="nucleotide sequence ID" value="NZ_CP034157.1"/>
</dbReference>
<keyword evidence="7 8" id="KW-0413">Isomerase</keyword>
<dbReference type="CDD" id="cd00438">
    <property type="entry name" value="cupin_RmlC"/>
    <property type="match status" value="1"/>
</dbReference>
<comment type="similarity">
    <text evidence="7">Belongs to the dTDP-4-dehydrorhamnose 3,5-epimerase family.</text>
</comment>
<dbReference type="KEGG" id="cnr:EB819_09875"/>
<sequence length="184" mass="21207">MEIEKTPLLDCFILKPKIWNDNRGYFFENYNKNIFQKLSGKEVDFVQDNLALSHYGAIRGLHMQLPPYAQAKLVYCVQGRILDVAVDVRKDSPTFGQSFAVELTEENRWQLFVPKGFLHGYSVLSETALVGYKCDDFYNKDSECGIHPLDKTVNIDWRIPAEQQLISEKDLNAISFLELPEIIL</sequence>
<proteinExistence type="inferred from homology"/>
<comment type="subunit">
    <text evidence="7">Homodimer.</text>
</comment>
<dbReference type="GO" id="GO:0000271">
    <property type="term" value="P:polysaccharide biosynthetic process"/>
    <property type="evidence" value="ECO:0007669"/>
    <property type="project" value="TreeGrafter"/>
</dbReference>
<evidence type="ECO:0000256" key="5">
    <source>
        <dbReference type="PIRSR" id="PIRSR600888-1"/>
    </source>
</evidence>
<evidence type="ECO:0000256" key="2">
    <source>
        <dbReference type="ARBA" id="ARBA00001997"/>
    </source>
</evidence>
<feature type="site" description="Participates in a stacking interaction with the thymidine ring of dTDP-4-oxo-6-deoxyglucose" evidence="6">
    <location>
        <position position="138"/>
    </location>
</feature>
<feature type="active site" description="Proton donor" evidence="5">
    <location>
        <position position="132"/>
    </location>
</feature>
<comment type="pathway">
    <text evidence="7">Carbohydrate biosynthesis; dTDP-L-rhamnose biosynthesis.</text>
</comment>
<evidence type="ECO:0000313" key="9">
    <source>
        <dbReference type="Proteomes" id="UP000095601"/>
    </source>
</evidence>
<keyword evidence="9" id="KW-1185">Reference proteome</keyword>
<dbReference type="SUPFAM" id="SSF51182">
    <property type="entry name" value="RmlC-like cupins"/>
    <property type="match status" value="1"/>
</dbReference>
<comment type="function">
    <text evidence="2 7">Catalyzes the epimerization of the C3' and C5'positions of dTDP-6-deoxy-D-xylo-4-hexulose, forming dTDP-6-deoxy-L-lyxo-4-hexulose.</text>
</comment>
<dbReference type="STRING" id="237258.SAMN04489756_1055"/>
<dbReference type="PANTHER" id="PTHR21047:SF2">
    <property type="entry name" value="THYMIDINE DIPHOSPHO-4-KETO-RHAMNOSE 3,5-EPIMERASE"/>
    <property type="match status" value="1"/>
</dbReference>
<dbReference type="Gene3D" id="2.60.120.10">
    <property type="entry name" value="Jelly Rolls"/>
    <property type="match status" value="1"/>
</dbReference>
<name>A0A1E5UBI9_9FLAO</name>
<evidence type="ECO:0000256" key="1">
    <source>
        <dbReference type="ARBA" id="ARBA00001298"/>
    </source>
</evidence>
<dbReference type="InterPro" id="IPR000888">
    <property type="entry name" value="RmlC-like"/>
</dbReference>
<comment type="catalytic activity">
    <reaction evidence="1 7">
        <text>dTDP-4-dehydro-6-deoxy-alpha-D-glucose = dTDP-4-dehydro-beta-L-rhamnose</text>
        <dbReference type="Rhea" id="RHEA:16969"/>
        <dbReference type="ChEBI" id="CHEBI:57649"/>
        <dbReference type="ChEBI" id="CHEBI:62830"/>
        <dbReference type="EC" id="5.1.3.13"/>
    </reaction>
</comment>
<dbReference type="Proteomes" id="UP000095601">
    <property type="component" value="Unassembled WGS sequence"/>
</dbReference>
<feature type="active site" description="Proton acceptor" evidence="5">
    <location>
        <position position="62"/>
    </location>
</feature>
<comment type="caution">
    <text evidence="8">The sequence shown here is derived from an EMBL/GenBank/DDBJ whole genome shotgun (WGS) entry which is preliminary data.</text>
</comment>
<dbReference type="InterPro" id="IPR011051">
    <property type="entry name" value="RmlC_Cupin_sf"/>
</dbReference>
<dbReference type="PATRIC" id="fig|237258.4.peg.756"/>
<dbReference type="Pfam" id="PF00908">
    <property type="entry name" value="dTDP_sugar_isom"/>
    <property type="match status" value="1"/>
</dbReference>
<dbReference type="GO" id="GO:0005829">
    <property type="term" value="C:cytosol"/>
    <property type="evidence" value="ECO:0007669"/>
    <property type="project" value="TreeGrafter"/>
</dbReference>
<organism evidence="8 9">
    <name type="scientific">Cloacibacterium normanense</name>
    <dbReference type="NCBI Taxonomy" id="237258"/>
    <lineage>
        <taxon>Bacteria</taxon>
        <taxon>Pseudomonadati</taxon>
        <taxon>Bacteroidota</taxon>
        <taxon>Flavobacteriia</taxon>
        <taxon>Flavobacteriales</taxon>
        <taxon>Weeksellaceae</taxon>
    </lineage>
</organism>
<dbReference type="GO" id="GO:0008830">
    <property type="term" value="F:dTDP-4-dehydrorhamnose 3,5-epimerase activity"/>
    <property type="evidence" value="ECO:0007669"/>
    <property type="project" value="UniProtKB-UniRule"/>
</dbReference>
<accession>A0A1E5UBI9</accession>
<evidence type="ECO:0000256" key="3">
    <source>
        <dbReference type="ARBA" id="ARBA00012098"/>
    </source>
</evidence>
<evidence type="ECO:0000256" key="7">
    <source>
        <dbReference type="RuleBase" id="RU364069"/>
    </source>
</evidence>